<dbReference type="RefSeq" id="WP_068533032.1">
    <property type="nucleotide sequence ID" value="NZ_LVJH01000021.1"/>
</dbReference>
<sequence length="68" mass="7961">MDIHWETIMITIVSIGLVVGLFILSLYSLIRYIKNRTIQQRLTTETLRSLEQKVDTLIELNRSKKEGK</sequence>
<dbReference type="EMBL" id="LVJH01000021">
    <property type="protein sequence ID" value="OAB42416.1"/>
    <property type="molecule type" value="Genomic_DNA"/>
</dbReference>
<reference evidence="2 3" key="1">
    <citation type="submission" date="2016-03" db="EMBL/GenBank/DDBJ databases">
        <title>Draft genome sequence of Paenibacillus glacialis DSM 22343.</title>
        <authorList>
            <person name="Shin S.-K."/>
            <person name="Yi H."/>
        </authorList>
    </citation>
    <scope>NUCLEOTIDE SEQUENCE [LARGE SCALE GENOMIC DNA]</scope>
    <source>
        <strain evidence="2 3">DSM 22343</strain>
    </source>
</reference>
<gene>
    <name evidence="2" type="ORF">PGLA_12140</name>
</gene>
<keyword evidence="3" id="KW-1185">Reference proteome</keyword>
<keyword evidence="1" id="KW-0472">Membrane</keyword>
<organism evidence="2 3">
    <name type="scientific">Paenibacillus glacialis</name>
    <dbReference type="NCBI Taxonomy" id="494026"/>
    <lineage>
        <taxon>Bacteria</taxon>
        <taxon>Bacillati</taxon>
        <taxon>Bacillota</taxon>
        <taxon>Bacilli</taxon>
        <taxon>Bacillales</taxon>
        <taxon>Paenibacillaceae</taxon>
        <taxon>Paenibacillus</taxon>
    </lineage>
</organism>
<dbReference type="Proteomes" id="UP000076967">
    <property type="component" value="Unassembled WGS sequence"/>
</dbReference>
<feature type="transmembrane region" description="Helical" evidence="1">
    <location>
        <begin position="6"/>
        <end position="30"/>
    </location>
</feature>
<keyword evidence="1" id="KW-1133">Transmembrane helix</keyword>
<dbReference type="AlphaFoldDB" id="A0A162K389"/>
<evidence type="ECO:0000313" key="3">
    <source>
        <dbReference type="Proteomes" id="UP000076967"/>
    </source>
</evidence>
<protein>
    <submittedName>
        <fullName evidence="2">Uncharacterized protein</fullName>
    </submittedName>
</protein>
<evidence type="ECO:0000313" key="2">
    <source>
        <dbReference type="EMBL" id="OAB42416.1"/>
    </source>
</evidence>
<comment type="caution">
    <text evidence="2">The sequence shown here is derived from an EMBL/GenBank/DDBJ whole genome shotgun (WGS) entry which is preliminary data.</text>
</comment>
<evidence type="ECO:0000256" key="1">
    <source>
        <dbReference type="SAM" id="Phobius"/>
    </source>
</evidence>
<keyword evidence="1" id="KW-0812">Transmembrane</keyword>
<proteinExistence type="predicted"/>
<name>A0A162K389_9BACL</name>
<accession>A0A162K389</accession>